<dbReference type="AlphaFoldDB" id="A0A9P0FG78"/>
<feature type="domain" description="DUF4806" evidence="2">
    <location>
        <begin position="300"/>
        <end position="377"/>
    </location>
</feature>
<dbReference type="Proteomes" id="UP001154078">
    <property type="component" value="Chromosome 4"/>
</dbReference>
<gene>
    <name evidence="3" type="ORF">MELIAE_LOCUS6469</name>
</gene>
<organism evidence="3 4">
    <name type="scientific">Brassicogethes aeneus</name>
    <name type="common">Rape pollen beetle</name>
    <name type="synonym">Meligethes aeneus</name>
    <dbReference type="NCBI Taxonomy" id="1431903"/>
    <lineage>
        <taxon>Eukaryota</taxon>
        <taxon>Metazoa</taxon>
        <taxon>Ecdysozoa</taxon>
        <taxon>Arthropoda</taxon>
        <taxon>Hexapoda</taxon>
        <taxon>Insecta</taxon>
        <taxon>Pterygota</taxon>
        <taxon>Neoptera</taxon>
        <taxon>Endopterygota</taxon>
        <taxon>Coleoptera</taxon>
        <taxon>Polyphaga</taxon>
        <taxon>Cucujiformia</taxon>
        <taxon>Nitidulidae</taxon>
        <taxon>Meligethinae</taxon>
        <taxon>Brassicogethes</taxon>
    </lineage>
</organism>
<keyword evidence="4" id="KW-1185">Reference proteome</keyword>
<protein>
    <recommendedName>
        <fullName evidence="2">DUF4806 domain-containing protein</fullName>
    </recommendedName>
</protein>
<dbReference type="OrthoDB" id="6784356at2759"/>
<dbReference type="PANTHER" id="PTHR34153">
    <property type="entry name" value="SI:CH211-262H13.3-RELATED-RELATED"/>
    <property type="match status" value="1"/>
</dbReference>
<evidence type="ECO:0000313" key="4">
    <source>
        <dbReference type="Proteomes" id="UP001154078"/>
    </source>
</evidence>
<dbReference type="Pfam" id="PF16064">
    <property type="entry name" value="DUF4806"/>
    <property type="match status" value="1"/>
</dbReference>
<evidence type="ECO:0000259" key="2">
    <source>
        <dbReference type="Pfam" id="PF16064"/>
    </source>
</evidence>
<feature type="compositionally biased region" description="Basic and acidic residues" evidence="1">
    <location>
        <begin position="123"/>
        <end position="135"/>
    </location>
</feature>
<evidence type="ECO:0000313" key="3">
    <source>
        <dbReference type="EMBL" id="CAH0555033.1"/>
    </source>
</evidence>
<dbReference type="PANTHER" id="PTHR34153:SF2">
    <property type="entry name" value="SI:CH211-262H13.3-RELATED"/>
    <property type="match status" value="1"/>
</dbReference>
<feature type="region of interest" description="Disordered" evidence="1">
    <location>
        <begin position="78"/>
        <end position="191"/>
    </location>
</feature>
<dbReference type="EMBL" id="OV121135">
    <property type="protein sequence ID" value="CAH0555033.1"/>
    <property type="molecule type" value="Genomic_DNA"/>
</dbReference>
<sequence>MWVIAKFFDENTVEAVPEKWFTAATTCCWPPYSGNRLKKAILTCEEPQSNWQPNKARLLTKIPLENYNEALEKAIMAQSTSDVETPNVLPHKRRITKNKRYENDSTSSNSNNDGEESDLEDFPDYHKSNKSEKNIKKGSVVQQKGCKSLNNIKPLDQKPSDTGLASHLSRVRDSELRELSSMPDSNPRDYMATKDCQLDIGTNYRRRSLSADSTPIGCIESFTSNTDQDMFLDLSDSTLRSQGHQDCKNCGKQKWKKNIYLLNNLDTKVEELTVTLNIIKRNMPRQEKKQAVSLPEIYSNFPLQTAEKLDELEKFLQIEDNMVNFVNYLASVGGDTSYEIIKRCMSRTLSNQVAMSYNWEGIRNKKNFQVLRMCKALQEAVLKNLHNPTEKQTEKDIKTWLKHAKERFEKSQKN</sequence>
<reference evidence="3" key="1">
    <citation type="submission" date="2021-12" db="EMBL/GenBank/DDBJ databases">
        <authorList>
            <person name="King R."/>
        </authorList>
    </citation>
    <scope>NUCLEOTIDE SEQUENCE</scope>
</reference>
<accession>A0A9P0FG78</accession>
<dbReference type="InterPro" id="IPR032071">
    <property type="entry name" value="DUF4806"/>
</dbReference>
<name>A0A9P0FG78_BRAAE</name>
<feature type="compositionally biased region" description="Acidic residues" evidence="1">
    <location>
        <begin position="113"/>
        <end position="122"/>
    </location>
</feature>
<evidence type="ECO:0000256" key="1">
    <source>
        <dbReference type="SAM" id="MobiDB-lite"/>
    </source>
</evidence>
<proteinExistence type="predicted"/>